<keyword evidence="6 8" id="KW-0408">Iron</keyword>
<dbReference type="AlphaFoldDB" id="A0A9C6TGQ5"/>
<dbReference type="InterPro" id="IPR001128">
    <property type="entry name" value="Cyt_P450"/>
</dbReference>
<evidence type="ECO:0000256" key="7">
    <source>
        <dbReference type="ARBA" id="ARBA00023033"/>
    </source>
</evidence>
<dbReference type="Pfam" id="PF00067">
    <property type="entry name" value="p450"/>
    <property type="match status" value="3"/>
</dbReference>
<dbReference type="InterPro" id="IPR017972">
    <property type="entry name" value="Cyt_P450_CS"/>
</dbReference>
<dbReference type="PRINTS" id="PR00385">
    <property type="entry name" value="P450"/>
</dbReference>
<dbReference type="KEGG" id="adu:107496273"/>
<dbReference type="PANTHER" id="PTHR47955:SF8">
    <property type="entry name" value="CYTOCHROME P450 71D11-LIKE"/>
    <property type="match status" value="1"/>
</dbReference>
<dbReference type="PANTHER" id="PTHR47955">
    <property type="entry name" value="CYTOCHROME P450 FAMILY 71 PROTEIN"/>
    <property type="match status" value="1"/>
</dbReference>
<comment type="similarity">
    <text evidence="2">Belongs to the cytochrome P450 family.</text>
</comment>
<evidence type="ECO:0000256" key="1">
    <source>
        <dbReference type="ARBA" id="ARBA00001971"/>
    </source>
</evidence>
<keyword evidence="9" id="KW-1133">Transmembrane helix</keyword>
<dbReference type="GO" id="GO:0016705">
    <property type="term" value="F:oxidoreductase activity, acting on paired donors, with incorporation or reduction of molecular oxygen"/>
    <property type="evidence" value="ECO:0007669"/>
    <property type="project" value="InterPro"/>
</dbReference>
<evidence type="ECO:0000256" key="3">
    <source>
        <dbReference type="ARBA" id="ARBA00022617"/>
    </source>
</evidence>
<reference evidence="11" key="2">
    <citation type="submission" date="2025-08" db="UniProtKB">
        <authorList>
            <consortium name="RefSeq"/>
        </authorList>
    </citation>
    <scope>IDENTIFICATION</scope>
    <source>
        <tissue evidence="11">Whole plant</tissue>
    </source>
</reference>
<evidence type="ECO:0000256" key="2">
    <source>
        <dbReference type="ARBA" id="ARBA00010617"/>
    </source>
</evidence>
<evidence type="ECO:0000256" key="9">
    <source>
        <dbReference type="SAM" id="Phobius"/>
    </source>
</evidence>
<evidence type="ECO:0000256" key="5">
    <source>
        <dbReference type="ARBA" id="ARBA00023002"/>
    </source>
</evidence>
<dbReference type="FunFam" id="1.10.630.10:FF:000008">
    <property type="entry name" value="Cytochrome P450 71D8"/>
    <property type="match status" value="2"/>
</dbReference>
<dbReference type="Gene3D" id="1.10.630.10">
    <property type="entry name" value="Cytochrome P450"/>
    <property type="match status" value="2"/>
</dbReference>
<name>A0A9C6TGQ5_ARADU</name>
<evidence type="ECO:0000256" key="4">
    <source>
        <dbReference type="ARBA" id="ARBA00022723"/>
    </source>
</evidence>
<dbReference type="GO" id="GO:0005506">
    <property type="term" value="F:iron ion binding"/>
    <property type="evidence" value="ECO:0007669"/>
    <property type="project" value="InterPro"/>
</dbReference>
<dbReference type="PROSITE" id="PS00086">
    <property type="entry name" value="CYTOCHROME_P450"/>
    <property type="match status" value="2"/>
</dbReference>
<sequence>MDLQNLISIFTTFLFLFMLLKIAMKKFSSSKDITNLPPGPRKLPIIGNMHNLVGSMPHECLRNLASKYGPLMHLKLGEVSHIIVTSPEMAQEIMKTQDLNFCDRPNLLFARVMNYNRTGIVFGPYGDYWRRVRKICTTELLTAKRVQSFRHIREAEVSELVKAISQSEGSIFNLSHNILSMTYGIVARTAFGKKYSYYEVFISSFEEALQIGGGHCIADLYPSIRVLLEMMSRDKTKLEELHLKSDKIVQDIIDDHKNKKGGKCEEEVDDEDLVDVLLKFQQKDSEYPLTNDNIKSVIQDIFVGGGETSSAVVEWAMAEMIKKPKMMEAAQAEVRRVYGSKGYVDESELHQLTYLKCIIKETLRLHPSVPLLLPRENREPCQIKGYQIPSNSRIIINAWAIGRDPRYWVDAMEFKPERFVDNYSIENRGTNFEFISFGGGRRMCPGIAFATPNMELPLAQLLYHFDWKLPNGIKNEELDMSELFGITIRRRNDLCLIPIIHHQPSLISIFTTFLFLLMLLKSTIKKFSSSNDITNLPPGPRKLPIIGNMHNLVGSMPHECLRNLASKYGPLMHLKLGEVSHIIVTSPEMAQEIMKTQDLNFCDRPNPLFARIIAYNRKDIVFGHYGDYWRHVRKICTMELLTAKRVQSFRHIRETEVSELVKAISQSKKYSYQEFFISSMEKALQIGGENCIADLYPSIRVLLEMISRNKAKLEELHIKIDKVLQDIIDDHRNRKDDKCEEEGNEDLVDILLKFQRKDFEYPLTDDNIKAVIQDIFAGGGETSSAVVEWAMAEMIKKSKVMEAAQAEVRRVYGSKGYVDESELHQLIYLKSIIKETLRLHPSLPLLVPRENKEPCQIKGYQIPANSRIIINAWAIGRDPTYWVDAMEFKPERFVDNYSIDSRSTNFEFIPFGGGRRMCPGIAFATPNMELPLAQLLYHFDWKLPKGIKNEELDMTELFGITIRRRNDLCLIPIIHHQP</sequence>
<dbReference type="GO" id="GO:0004497">
    <property type="term" value="F:monooxygenase activity"/>
    <property type="evidence" value="ECO:0007669"/>
    <property type="project" value="UniProtKB-KW"/>
</dbReference>
<feature type="transmembrane region" description="Helical" evidence="9">
    <location>
        <begin position="6"/>
        <end position="24"/>
    </location>
</feature>
<keyword evidence="5" id="KW-0560">Oxidoreductase</keyword>
<dbReference type="GeneID" id="107496273"/>
<dbReference type="InterPro" id="IPR002401">
    <property type="entry name" value="Cyt_P450_E_grp-I"/>
</dbReference>
<dbReference type="GO" id="GO:0020037">
    <property type="term" value="F:heme binding"/>
    <property type="evidence" value="ECO:0007669"/>
    <property type="project" value="InterPro"/>
</dbReference>
<comment type="cofactor">
    <cofactor evidence="1 8">
        <name>heme</name>
        <dbReference type="ChEBI" id="CHEBI:30413"/>
    </cofactor>
</comment>
<evidence type="ECO:0000256" key="6">
    <source>
        <dbReference type="ARBA" id="ARBA00023004"/>
    </source>
</evidence>
<gene>
    <name evidence="11" type="primary">LOC107496273</name>
</gene>
<keyword evidence="9" id="KW-0472">Membrane</keyword>
<feature type="binding site" description="axial binding residue" evidence="8">
    <location>
        <position position="444"/>
    </location>
    <ligand>
        <name>heme</name>
        <dbReference type="ChEBI" id="CHEBI:30413"/>
    </ligand>
    <ligandPart>
        <name>Fe</name>
        <dbReference type="ChEBI" id="CHEBI:18248"/>
    </ligandPart>
</feature>
<proteinExistence type="inferred from homology"/>
<keyword evidence="3 8" id="KW-0349">Heme</keyword>
<evidence type="ECO:0000256" key="8">
    <source>
        <dbReference type="PIRSR" id="PIRSR602401-1"/>
    </source>
</evidence>
<evidence type="ECO:0000313" key="11">
    <source>
        <dbReference type="RefSeq" id="XP_052107999.1"/>
    </source>
</evidence>
<keyword evidence="7" id="KW-0503">Monooxygenase</keyword>
<protein>
    <submittedName>
        <fullName evidence="11">Cytochrome P450 71D10</fullName>
    </submittedName>
</protein>
<accession>A0A9C6TGQ5</accession>
<dbReference type="PRINTS" id="PR00463">
    <property type="entry name" value="EP450I"/>
</dbReference>
<dbReference type="CDD" id="cd11072">
    <property type="entry name" value="CYP71-like"/>
    <property type="match status" value="2"/>
</dbReference>
<keyword evidence="9" id="KW-0812">Transmembrane</keyword>
<keyword evidence="4 8" id="KW-0479">Metal-binding</keyword>
<keyword evidence="10" id="KW-1185">Reference proteome</keyword>
<organism evidence="10 11">
    <name type="scientific">Arachis duranensis</name>
    <name type="common">Wild peanut</name>
    <dbReference type="NCBI Taxonomy" id="130453"/>
    <lineage>
        <taxon>Eukaryota</taxon>
        <taxon>Viridiplantae</taxon>
        <taxon>Streptophyta</taxon>
        <taxon>Embryophyta</taxon>
        <taxon>Tracheophyta</taxon>
        <taxon>Spermatophyta</taxon>
        <taxon>Magnoliopsida</taxon>
        <taxon>eudicotyledons</taxon>
        <taxon>Gunneridae</taxon>
        <taxon>Pentapetalae</taxon>
        <taxon>rosids</taxon>
        <taxon>fabids</taxon>
        <taxon>Fabales</taxon>
        <taxon>Fabaceae</taxon>
        <taxon>Papilionoideae</taxon>
        <taxon>50 kb inversion clade</taxon>
        <taxon>dalbergioids sensu lato</taxon>
        <taxon>Dalbergieae</taxon>
        <taxon>Pterocarpus clade</taxon>
        <taxon>Arachis</taxon>
    </lineage>
</organism>
<dbReference type="SUPFAM" id="SSF48264">
    <property type="entry name" value="Cytochrome P450"/>
    <property type="match status" value="2"/>
</dbReference>
<evidence type="ECO:0000313" key="10">
    <source>
        <dbReference type="Proteomes" id="UP000515211"/>
    </source>
</evidence>
<dbReference type="RefSeq" id="XP_052107999.1">
    <property type="nucleotide sequence ID" value="XM_052252039.1"/>
</dbReference>
<dbReference type="InterPro" id="IPR036396">
    <property type="entry name" value="Cyt_P450_sf"/>
</dbReference>
<dbReference type="Proteomes" id="UP000515211">
    <property type="component" value="Chromosome 7"/>
</dbReference>
<reference evidence="10" key="1">
    <citation type="journal article" date="2016" name="Nat. Genet.">
        <title>The genome sequences of Arachis duranensis and Arachis ipaensis, the diploid ancestors of cultivated peanut.</title>
        <authorList>
            <person name="Bertioli D.J."/>
            <person name="Cannon S.B."/>
            <person name="Froenicke L."/>
            <person name="Huang G."/>
            <person name="Farmer A.D."/>
            <person name="Cannon E.K."/>
            <person name="Liu X."/>
            <person name="Gao D."/>
            <person name="Clevenger J."/>
            <person name="Dash S."/>
            <person name="Ren L."/>
            <person name="Moretzsohn M.C."/>
            <person name="Shirasawa K."/>
            <person name="Huang W."/>
            <person name="Vidigal B."/>
            <person name="Abernathy B."/>
            <person name="Chu Y."/>
            <person name="Niederhuth C.E."/>
            <person name="Umale P."/>
            <person name="Araujo A.C."/>
            <person name="Kozik A."/>
            <person name="Kim K.D."/>
            <person name="Burow M.D."/>
            <person name="Varshney R.K."/>
            <person name="Wang X."/>
            <person name="Zhang X."/>
            <person name="Barkley N."/>
            <person name="Guimaraes P.M."/>
            <person name="Isobe S."/>
            <person name="Guo B."/>
            <person name="Liao B."/>
            <person name="Stalker H.T."/>
            <person name="Schmitz R.J."/>
            <person name="Scheffler B.E."/>
            <person name="Leal-Bertioli S.C."/>
            <person name="Xun X."/>
            <person name="Jackson S.A."/>
            <person name="Michelmore R."/>
            <person name="Ozias-Akins P."/>
        </authorList>
    </citation>
    <scope>NUCLEOTIDE SEQUENCE [LARGE SCALE GENOMIC DNA]</scope>
    <source>
        <strain evidence="10">cv. V14167</strain>
    </source>
</reference>